<dbReference type="AlphaFoldDB" id="A0A6P2BLP2"/>
<proteinExistence type="predicted"/>
<name>A0A6P2BLP2_9ACTN</name>
<organism evidence="2 3">
    <name type="scientific">Trebonia kvetii</name>
    <dbReference type="NCBI Taxonomy" id="2480626"/>
    <lineage>
        <taxon>Bacteria</taxon>
        <taxon>Bacillati</taxon>
        <taxon>Actinomycetota</taxon>
        <taxon>Actinomycetes</taxon>
        <taxon>Streptosporangiales</taxon>
        <taxon>Treboniaceae</taxon>
        <taxon>Trebonia</taxon>
    </lineage>
</organism>
<evidence type="ECO:0000256" key="1">
    <source>
        <dbReference type="SAM" id="MobiDB-lite"/>
    </source>
</evidence>
<dbReference type="Proteomes" id="UP000460272">
    <property type="component" value="Unassembled WGS sequence"/>
</dbReference>
<dbReference type="RefSeq" id="WP_145861474.1">
    <property type="nucleotide sequence ID" value="NZ_RPFW01000010.1"/>
</dbReference>
<protein>
    <submittedName>
        <fullName evidence="2">Uncharacterized protein</fullName>
    </submittedName>
</protein>
<gene>
    <name evidence="2" type="ORF">EAS64_38530</name>
</gene>
<dbReference type="OrthoDB" id="5189403at2"/>
<feature type="compositionally biased region" description="Acidic residues" evidence="1">
    <location>
        <begin position="308"/>
        <end position="322"/>
    </location>
</feature>
<evidence type="ECO:0000313" key="2">
    <source>
        <dbReference type="EMBL" id="TVY99988.1"/>
    </source>
</evidence>
<sequence length="322" mass="34771">MESRLVPVNAVLDLALADGLNPAPLANAGWAVAALEVPVRVSGETVVCDVVLFNPQAGRLLAVEAKSGANLEPEQGRRLATLTPELLVIAGGITVPKPVPLHCEVLYACLASNAHRICLGADEAGLRVPVLAVSESDARLLRPEMASPPLSAALSSPAAWRYPIAQIVPFDHESPAEAFDQPVRAELISAMAQQRPFLTIRALTEQAVRHFPIYGRAAQGRLLRAVRDAARAAAEAEPDRFRYERSTGATEERVAVLRSPETFDRRGRTQGYQAVWGSRASRPRRRGEITGQMDLFSEFDEAERVATEDESDNGNEGDGDAQ</sequence>
<keyword evidence="3" id="KW-1185">Reference proteome</keyword>
<accession>A0A6P2BLP2</accession>
<comment type="caution">
    <text evidence="2">The sequence shown here is derived from an EMBL/GenBank/DDBJ whole genome shotgun (WGS) entry which is preliminary data.</text>
</comment>
<feature type="region of interest" description="Disordered" evidence="1">
    <location>
        <begin position="279"/>
        <end position="322"/>
    </location>
</feature>
<evidence type="ECO:0000313" key="3">
    <source>
        <dbReference type="Proteomes" id="UP000460272"/>
    </source>
</evidence>
<reference evidence="2 3" key="1">
    <citation type="submission" date="2018-11" db="EMBL/GenBank/DDBJ databases">
        <title>Trebonia kvetii gen.nov., sp.nov., a novel acidophilic actinobacterium, and proposal of the new actinobacterial family Treboniaceae fam. nov.</title>
        <authorList>
            <person name="Rapoport D."/>
            <person name="Sagova-Mareckova M."/>
            <person name="Sedlacek I."/>
            <person name="Provaznik J."/>
            <person name="Kralova S."/>
            <person name="Pavlinic D."/>
            <person name="Benes V."/>
            <person name="Kopecky J."/>
        </authorList>
    </citation>
    <scope>NUCLEOTIDE SEQUENCE [LARGE SCALE GENOMIC DNA]</scope>
    <source>
        <strain evidence="2 3">15Tr583</strain>
    </source>
</reference>
<dbReference type="EMBL" id="RPFW01000010">
    <property type="protein sequence ID" value="TVY99988.1"/>
    <property type="molecule type" value="Genomic_DNA"/>
</dbReference>